<sequence length="448" mass="49085">MISSSLLQTALVLGNLLTASSRFVPASDGKTSSFQRESDELLEMDVLRQNSLMHQLYGDLLVSNNGEDVLSKANSQPFIKVHPDETDEEFKGMCSFYNENRREYPNDDFYDDLLQYAGIVTFGHTEFSQCFKNASLEMDIAIVGAPFDTAVSYRPGARFGPNGIRQGSRRLGNGISPVRGFPGSKLRKLDPFNSGYKIVDCGDIPMTPFDNKVALNQLYRGQRALHNHSALVHNDKPPRIITLGGDHTITLMALRSAYENFGKVSVIHFDSHLDTWDPKIIGGNISKRAGLNHGTFLHFAHENGYIEDDTNIHVGIRAPYIAPGFYDEDHDFECGFDKIVARDLDIISLKEVVSDIKKRVGNGPVYISVDIDVVDVASAPGTGTPETGGLSSRELLTILDGLEGLNVIGADIVEVLPAFDTNADITALIAAQVVDSFLGLMTVDSVKN</sequence>
<dbReference type="AlphaFoldDB" id="A0A0A8LBB0"/>
<comment type="similarity">
    <text evidence="1">Belongs to the arginase family.</text>
</comment>
<feature type="chain" id="PRO_5002055001" evidence="2">
    <location>
        <begin position="22"/>
        <end position="448"/>
    </location>
</feature>
<evidence type="ECO:0000313" key="3">
    <source>
        <dbReference type="EMBL" id="CDO95532.1"/>
    </source>
</evidence>
<name>A0A0A8LBB0_9SACH</name>
<dbReference type="EMBL" id="CCBQ010000045">
    <property type="protein sequence ID" value="CDO95532.1"/>
    <property type="molecule type" value="Genomic_DNA"/>
</dbReference>
<evidence type="ECO:0000256" key="2">
    <source>
        <dbReference type="SAM" id="SignalP"/>
    </source>
</evidence>
<reference evidence="3 4" key="1">
    <citation type="submission" date="2014-03" db="EMBL/GenBank/DDBJ databases">
        <title>The genome of Kluyveromyces dobzhanskii.</title>
        <authorList>
            <person name="Nystedt B."/>
            <person name="Astrom S."/>
        </authorList>
    </citation>
    <scope>NUCLEOTIDE SEQUENCE [LARGE SCALE GENOMIC DNA]</scope>
    <source>
        <strain evidence="3 4">CBS 2104</strain>
    </source>
</reference>
<keyword evidence="2" id="KW-0732">Signal</keyword>
<dbReference type="OrthoDB" id="288726at2759"/>
<proteinExistence type="inferred from homology"/>
<dbReference type="Pfam" id="PF00491">
    <property type="entry name" value="Arginase"/>
    <property type="match status" value="1"/>
</dbReference>
<dbReference type="InterPro" id="IPR023696">
    <property type="entry name" value="Ureohydrolase_dom_sf"/>
</dbReference>
<feature type="signal peptide" evidence="2">
    <location>
        <begin position="1"/>
        <end position="21"/>
    </location>
</feature>
<gene>
    <name evidence="3" type="ORF">KLDO_g3767</name>
</gene>
<dbReference type="SUPFAM" id="SSF52768">
    <property type="entry name" value="Arginase/deacetylase"/>
    <property type="match status" value="1"/>
</dbReference>
<protein>
    <submittedName>
        <fullName evidence="3">WGS project CCBQ000000000 data, contig 00015</fullName>
    </submittedName>
</protein>
<accession>A0A0A8LBB0</accession>
<dbReference type="PANTHER" id="PTHR11358:SF28">
    <property type="entry name" value="HYPOTHETICAL ARGINASE FAMILY PROTEIN (EUROFUNG)"/>
    <property type="match status" value="1"/>
</dbReference>
<evidence type="ECO:0000256" key="1">
    <source>
        <dbReference type="PROSITE-ProRule" id="PRU00742"/>
    </source>
</evidence>
<dbReference type="InterPro" id="IPR006035">
    <property type="entry name" value="Ureohydrolase"/>
</dbReference>
<dbReference type="Gene3D" id="3.40.800.10">
    <property type="entry name" value="Ureohydrolase domain"/>
    <property type="match status" value="1"/>
</dbReference>
<dbReference type="Proteomes" id="UP000031516">
    <property type="component" value="Unassembled WGS sequence"/>
</dbReference>
<comment type="caution">
    <text evidence="3">The sequence shown here is derived from an EMBL/GenBank/DDBJ whole genome shotgun (WGS) entry which is preliminary data.</text>
</comment>
<dbReference type="PRINTS" id="PR00116">
    <property type="entry name" value="ARGINASE"/>
</dbReference>
<dbReference type="CDD" id="cd11592">
    <property type="entry name" value="Agmatinase_PAH"/>
    <property type="match status" value="1"/>
</dbReference>
<keyword evidence="4" id="KW-1185">Reference proteome</keyword>
<evidence type="ECO:0000313" key="4">
    <source>
        <dbReference type="Proteomes" id="UP000031516"/>
    </source>
</evidence>
<organism evidence="3 4">
    <name type="scientific">Kluyveromyces dobzhanskii CBS 2104</name>
    <dbReference type="NCBI Taxonomy" id="1427455"/>
    <lineage>
        <taxon>Eukaryota</taxon>
        <taxon>Fungi</taxon>
        <taxon>Dikarya</taxon>
        <taxon>Ascomycota</taxon>
        <taxon>Saccharomycotina</taxon>
        <taxon>Saccharomycetes</taxon>
        <taxon>Saccharomycetales</taxon>
        <taxon>Saccharomycetaceae</taxon>
        <taxon>Kluyveromyces</taxon>
    </lineage>
</organism>
<dbReference type="GO" id="GO:0046872">
    <property type="term" value="F:metal ion binding"/>
    <property type="evidence" value="ECO:0007669"/>
    <property type="project" value="InterPro"/>
</dbReference>
<dbReference type="GO" id="GO:0033389">
    <property type="term" value="P:putrescine biosynthetic process from arginine, via agmatine"/>
    <property type="evidence" value="ECO:0007669"/>
    <property type="project" value="TreeGrafter"/>
</dbReference>
<dbReference type="GO" id="GO:0008783">
    <property type="term" value="F:agmatinase activity"/>
    <property type="evidence" value="ECO:0007669"/>
    <property type="project" value="TreeGrafter"/>
</dbReference>
<dbReference type="PROSITE" id="PS51409">
    <property type="entry name" value="ARGINASE_2"/>
    <property type="match status" value="1"/>
</dbReference>
<dbReference type="PANTHER" id="PTHR11358">
    <property type="entry name" value="ARGINASE/AGMATINASE"/>
    <property type="match status" value="1"/>
</dbReference>